<name>A0A9J9GHC7_ENT38</name>
<dbReference type="EMBL" id="CP000653">
    <property type="protein sequence ID" value="ABP61292.1"/>
    <property type="molecule type" value="Genomic_DNA"/>
</dbReference>
<evidence type="ECO:0000313" key="3">
    <source>
        <dbReference type="Proteomes" id="UP000000230"/>
    </source>
</evidence>
<feature type="coiled-coil region" evidence="1">
    <location>
        <begin position="76"/>
        <end position="103"/>
    </location>
</feature>
<keyword evidence="3" id="KW-1185">Reference proteome</keyword>
<reference evidence="3" key="1">
    <citation type="journal article" date="2010" name="PLoS Genet.">
        <title>Genome sequence of the plant growth promoting endophytic bacterium Enterobacter sp. 638.</title>
        <authorList>
            <person name="Taghavi S."/>
            <person name="van der Lelie D."/>
            <person name="Hoffman A."/>
            <person name="Zhang Y.B."/>
            <person name="Walla M.D."/>
            <person name="Vangronsveld J."/>
            <person name="Newman L."/>
            <person name="Monchy S."/>
        </authorList>
    </citation>
    <scope>NUCLEOTIDE SEQUENCE [LARGE SCALE GENOMIC DNA]</scope>
    <source>
        <strain evidence="3">638</strain>
    </source>
</reference>
<dbReference type="KEGG" id="ent:Ent638_2625"/>
<dbReference type="RefSeq" id="WP_015959625.1">
    <property type="nucleotide sequence ID" value="NC_009436.1"/>
</dbReference>
<organism evidence="2 3">
    <name type="scientific">Enterobacter sp. (strain 638)</name>
    <dbReference type="NCBI Taxonomy" id="399742"/>
    <lineage>
        <taxon>Bacteria</taxon>
        <taxon>Pseudomonadati</taxon>
        <taxon>Pseudomonadota</taxon>
        <taxon>Gammaproteobacteria</taxon>
        <taxon>Enterobacterales</taxon>
        <taxon>Enterobacteriaceae</taxon>
        <taxon>Enterobacter</taxon>
    </lineage>
</organism>
<protein>
    <recommendedName>
        <fullName evidence="4">Ead/Ea22-like family protein</fullName>
    </recommendedName>
</protein>
<accession>A0A9J9GHC7</accession>
<evidence type="ECO:0008006" key="4">
    <source>
        <dbReference type="Google" id="ProtNLM"/>
    </source>
</evidence>
<evidence type="ECO:0000313" key="2">
    <source>
        <dbReference type="EMBL" id="ABP61292.1"/>
    </source>
</evidence>
<dbReference type="AlphaFoldDB" id="A0A9J9GHC7"/>
<dbReference type="Proteomes" id="UP000000230">
    <property type="component" value="Chromosome"/>
</dbReference>
<sequence>MSNINNQALREAAAKFRETFAAHCQNPKNYDALDAWDKATSEFASVVNNDELNIIASLLDEMETEEGYRKGAFLACSRWHDKFREAEAKLEAAEKHIAELEKREPDLYLCRVVRNGEDVYSPCGKDYPRGRGYYAAGISVKGE</sequence>
<evidence type="ECO:0000256" key="1">
    <source>
        <dbReference type="SAM" id="Coils"/>
    </source>
</evidence>
<gene>
    <name evidence="2" type="ordered locus">Ent638_2625</name>
</gene>
<dbReference type="OrthoDB" id="6627406at2"/>
<keyword evidence="1" id="KW-0175">Coiled coil</keyword>
<proteinExistence type="predicted"/>